<gene>
    <name evidence="8" type="primary">vapC</name>
    <name evidence="10" type="ORF">GCM10009810_02270</name>
</gene>
<comment type="caution">
    <text evidence="10">The sequence shown here is derived from an EMBL/GenBank/DDBJ whole genome shotgun (WGS) entry which is preliminary data.</text>
</comment>
<feature type="binding site" evidence="8">
    <location>
        <position position="102"/>
    </location>
    <ligand>
        <name>Mg(2+)</name>
        <dbReference type="ChEBI" id="CHEBI:18420"/>
    </ligand>
</feature>
<evidence type="ECO:0000313" key="11">
    <source>
        <dbReference type="Proteomes" id="UP001501475"/>
    </source>
</evidence>
<comment type="cofactor">
    <cofactor evidence="1 8">
        <name>Mg(2+)</name>
        <dbReference type="ChEBI" id="CHEBI:18420"/>
    </cofactor>
</comment>
<dbReference type="Proteomes" id="UP001501475">
    <property type="component" value="Unassembled WGS sequence"/>
</dbReference>
<dbReference type="SUPFAM" id="SSF88723">
    <property type="entry name" value="PIN domain-like"/>
    <property type="match status" value="1"/>
</dbReference>
<organism evidence="10 11">
    <name type="scientific">Nostocoides vanveenii</name>
    <dbReference type="NCBI Taxonomy" id="330835"/>
    <lineage>
        <taxon>Bacteria</taxon>
        <taxon>Bacillati</taxon>
        <taxon>Actinomycetota</taxon>
        <taxon>Actinomycetes</taxon>
        <taxon>Micrococcales</taxon>
        <taxon>Intrasporangiaceae</taxon>
        <taxon>Nostocoides</taxon>
    </lineage>
</organism>
<dbReference type="EMBL" id="BAAAPN010000003">
    <property type="protein sequence ID" value="GAA1745091.1"/>
    <property type="molecule type" value="Genomic_DNA"/>
</dbReference>
<evidence type="ECO:0000256" key="8">
    <source>
        <dbReference type="HAMAP-Rule" id="MF_00265"/>
    </source>
</evidence>
<keyword evidence="2 8" id="KW-1277">Toxin-antitoxin system</keyword>
<dbReference type="HAMAP" id="MF_00265">
    <property type="entry name" value="VapC_Nob1"/>
    <property type="match status" value="1"/>
</dbReference>
<dbReference type="Gene3D" id="3.40.50.1010">
    <property type="entry name" value="5'-nuclease"/>
    <property type="match status" value="1"/>
</dbReference>
<accession>A0ABN2JZV1</accession>
<evidence type="ECO:0000256" key="5">
    <source>
        <dbReference type="ARBA" id="ARBA00022801"/>
    </source>
</evidence>
<evidence type="ECO:0000313" key="10">
    <source>
        <dbReference type="EMBL" id="GAA1745091.1"/>
    </source>
</evidence>
<dbReference type="InterPro" id="IPR022907">
    <property type="entry name" value="VapC_family"/>
</dbReference>
<dbReference type="Pfam" id="PF01850">
    <property type="entry name" value="PIN"/>
    <property type="match status" value="1"/>
</dbReference>
<dbReference type="RefSeq" id="WP_344060897.1">
    <property type="nucleotide sequence ID" value="NZ_BAAAPN010000003.1"/>
</dbReference>
<comment type="similarity">
    <text evidence="7 8">Belongs to the PINc/VapC protein family.</text>
</comment>
<evidence type="ECO:0000256" key="3">
    <source>
        <dbReference type="ARBA" id="ARBA00022722"/>
    </source>
</evidence>
<dbReference type="InterPro" id="IPR029060">
    <property type="entry name" value="PIN-like_dom_sf"/>
</dbReference>
<feature type="domain" description="PIN" evidence="9">
    <location>
        <begin position="2"/>
        <end position="122"/>
    </location>
</feature>
<proteinExistence type="inferred from homology"/>
<evidence type="ECO:0000256" key="1">
    <source>
        <dbReference type="ARBA" id="ARBA00001946"/>
    </source>
</evidence>
<feature type="binding site" evidence="8">
    <location>
        <position position="5"/>
    </location>
    <ligand>
        <name>Mg(2+)</name>
        <dbReference type="ChEBI" id="CHEBI:18420"/>
    </ligand>
</feature>
<dbReference type="CDD" id="cd18731">
    <property type="entry name" value="PIN_NgFitB-like"/>
    <property type="match status" value="1"/>
</dbReference>
<dbReference type="PANTHER" id="PTHR33653">
    <property type="entry name" value="RIBONUCLEASE VAPC2"/>
    <property type="match status" value="1"/>
</dbReference>
<evidence type="ECO:0000256" key="7">
    <source>
        <dbReference type="ARBA" id="ARBA00038093"/>
    </source>
</evidence>
<reference evidence="10 11" key="1">
    <citation type="journal article" date="2019" name="Int. J. Syst. Evol. Microbiol.">
        <title>The Global Catalogue of Microorganisms (GCM) 10K type strain sequencing project: providing services to taxonomists for standard genome sequencing and annotation.</title>
        <authorList>
            <consortium name="The Broad Institute Genomics Platform"/>
            <consortium name="The Broad Institute Genome Sequencing Center for Infectious Disease"/>
            <person name="Wu L."/>
            <person name="Ma J."/>
        </authorList>
    </citation>
    <scope>NUCLEOTIDE SEQUENCE [LARGE SCALE GENOMIC DNA]</scope>
    <source>
        <strain evidence="10 11">JCM 15591</strain>
    </source>
</reference>
<comment type="function">
    <text evidence="8">Toxic component of a toxin-antitoxin (TA) system. An RNase.</text>
</comment>
<evidence type="ECO:0000259" key="9">
    <source>
        <dbReference type="Pfam" id="PF01850"/>
    </source>
</evidence>
<keyword evidence="8" id="KW-0800">Toxin</keyword>
<sequence length="137" mass="14280">MIVLDTNVISEVMRGPDADQGVLRWLRRLPETPVTTVVNRAEVLAGIAILPPGRRTDVLRTAAERAFEVLGACLPLTGACASRYADVLAARRSAGAPIGGFDALIAAICLEAGTTLATRDSAGFAGLGLPVIDPWSV</sequence>
<evidence type="ECO:0000256" key="6">
    <source>
        <dbReference type="ARBA" id="ARBA00022842"/>
    </source>
</evidence>
<dbReference type="PANTHER" id="PTHR33653:SF1">
    <property type="entry name" value="RIBONUCLEASE VAPC2"/>
    <property type="match status" value="1"/>
</dbReference>
<keyword evidence="3 8" id="KW-0540">Nuclease</keyword>
<evidence type="ECO:0000256" key="4">
    <source>
        <dbReference type="ARBA" id="ARBA00022723"/>
    </source>
</evidence>
<protein>
    <recommendedName>
        <fullName evidence="8">Ribonuclease VapC</fullName>
        <shortName evidence="8">RNase VapC</shortName>
        <ecNumber evidence="8">3.1.-.-</ecNumber>
    </recommendedName>
    <alternativeName>
        <fullName evidence="8">Toxin VapC</fullName>
    </alternativeName>
</protein>
<keyword evidence="6 8" id="KW-0460">Magnesium</keyword>
<dbReference type="EC" id="3.1.-.-" evidence="8"/>
<name>A0ABN2JZV1_9MICO</name>
<dbReference type="InterPro" id="IPR002716">
    <property type="entry name" value="PIN_dom"/>
</dbReference>
<evidence type="ECO:0000256" key="2">
    <source>
        <dbReference type="ARBA" id="ARBA00022649"/>
    </source>
</evidence>
<dbReference type="InterPro" id="IPR050556">
    <property type="entry name" value="Type_II_TA_system_RNase"/>
</dbReference>
<keyword evidence="4 8" id="KW-0479">Metal-binding</keyword>
<keyword evidence="11" id="KW-1185">Reference proteome</keyword>
<keyword evidence="5 8" id="KW-0378">Hydrolase</keyword>